<evidence type="ECO:0000256" key="8">
    <source>
        <dbReference type="ARBA" id="ARBA00022840"/>
    </source>
</evidence>
<dbReference type="SUPFAM" id="SSF47384">
    <property type="entry name" value="Homodimeric domain of signal transducing histidine kinase"/>
    <property type="match status" value="1"/>
</dbReference>
<dbReference type="Gene3D" id="3.30.565.10">
    <property type="entry name" value="Histidine kinase-like ATPase, C-terminal domain"/>
    <property type="match status" value="1"/>
</dbReference>
<name>A0A4D7C8X3_9SPHN</name>
<evidence type="ECO:0000256" key="10">
    <source>
        <dbReference type="ARBA" id="ARBA00023136"/>
    </source>
</evidence>
<dbReference type="Gene3D" id="1.10.287.130">
    <property type="match status" value="1"/>
</dbReference>
<dbReference type="FunFam" id="1.10.287.130:FF:000038">
    <property type="entry name" value="Sensory transduction histidine kinase"/>
    <property type="match status" value="1"/>
</dbReference>
<evidence type="ECO:0000256" key="9">
    <source>
        <dbReference type="ARBA" id="ARBA00023012"/>
    </source>
</evidence>
<dbReference type="SMART" id="SM00448">
    <property type="entry name" value="REC"/>
    <property type="match status" value="1"/>
</dbReference>
<sequence>MIPLDIQLRRSQTKDGSVIVATLFDLRPRLAAEQALRDAKEEAERANRAKSEFLTIMSHELRTPMNGILGFGQLLDGEFFGPLNAEQKEFVQSLLSSGNHLLSLINEVLELSKIETGKLTVSVEQVDVVNVVKSVYTSLTHLALQYGIGIDVAECHDDIPLVLADATRISQCLYNLGSNAIKYNRPNGTVLFSIKVLAGHKVRISVTDTGIGIPADRQSELFQPFNRLGAEQKAIEGTGVGLALTRQLAELMGGSLGYTSTEGVGSTFWVELPIYQPNKEEADTVQETEFQVAARNFKLLYVEDNYMNRQLISAICTTIKNVTLIEANDGRSGLEALRNEKPDVVLLDINLPDQNGFALLQQIKRDPEFALTPVLALSANAMPHHIERGLSAGFFRYLSKPIIVAKIVEAINEAFDASIKGRRSDPDKRSALVGV</sequence>
<dbReference type="InterPro" id="IPR036890">
    <property type="entry name" value="HATPase_C_sf"/>
</dbReference>
<dbReference type="GO" id="GO:0016020">
    <property type="term" value="C:membrane"/>
    <property type="evidence" value="ECO:0007669"/>
    <property type="project" value="UniProtKB-SubCell"/>
</dbReference>
<dbReference type="InterPro" id="IPR003661">
    <property type="entry name" value="HisK_dim/P_dom"/>
</dbReference>
<feature type="coiled-coil region" evidence="12">
    <location>
        <begin position="29"/>
        <end position="56"/>
    </location>
</feature>
<evidence type="ECO:0000256" key="6">
    <source>
        <dbReference type="ARBA" id="ARBA00022741"/>
    </source>
</evidence>
<dbReference type="AlphaFoldDB" id="A0A4D7C8X3"/>
<evidence type="ECO:0000256" key="4">
    <source>
        <dbReference type="ARBA" id="ARBA00022553"/>
    </source>
</evidence>
<dbReference type="EC" id="2.7.13.3" evidence="3"/>
<dbReference type="PROSITE" id="PS50110">
    <property type="entry name" value="RESPONSE_REGULATORY"/>
    <property type="match status" value="1"/>
</dbReference>
<evidence type="ECO:0000256" key="7">
    <source>
        <dbReference type="ARBA" id="ARBA00022777"/>
    </source>
</evidence>
<evidence type="ECO:0000256" key="3">
    <source>
        <dbReference type="ARBA" id="ARBA00012438"/>
    </source>
</evidence>
<keyword evidence="9" id="KW-0902">Two-component regulatory system</keyword>
<evidence type="ECO:0000313" key="16">
    <source>
        <dbReference type="Proteomes" id="UP000298714"/>
    </source>
</evidence>
<evidence type="ECO:0000256" key="1">
    <source>
        <dbReference type="ARBA" id="ARBA00000085"/>
    </source>
</evidence>
<protein>
    <recommendedName>
        <fullName evidence="3">histidine kinase</fullName>
        <ecNumber evidence="3">2.7.13.3</ecNumber>
    </recommendedName>
</protein>
<evidence type="ECO:0000256" key="2">
    <source>
        <dbReference type="ARBA" id="ARBA00004370"/>
    </source>
</evidence>
<dbReference type="RefSeq" id="WP_222874021.1">
    <property type="nucleotide sequence ID" value="NZ_CP039704.1"/>
</dbReference>
<organism evidence="15 16">
    <name type="scientific">Hankyongella ginsenosidimutans</name>
    <dbReference type="NCBI Taxonomy" id="1763828"/>
    <lineage>
        <taxon>Bacteria</taxon>
        <taxon>Pseudomonadati</taxon>
        <taxon>Pseudomonadota</taxon>
        <taxon>Alphaproteobacteria</taxon>
        <taxon>Sphingomonadales</taxon>
        <taxon>Sphingomonadaceae</taxon>
        <taxon>Hankyongella</taxon>
    </lineage>
</organism>
<dbReference type="CDD" id="cd16922">
    <property type="entry name" value="HATPase_EvgS-ArcB-TorS-like"/>
    <property type="match status" value="1"/>
</dbReference>
<dbReference type="GO" id="GO:0005524">
    <property type="term" value="F:ATP binding"/>
    <property type="evidence" value="ECO:0007669"/>
    <property type="project" value="UniProtKB-KW"/>
</dbReference>
<accession>A0A4D7C8X3</accession>
<feature type="modified residue" description="4-aspartylphosphate" evidence="11">
    <location>
        <position position="348"/>
    </location>
</feature>
<comment type="subcellular location">
    <subcellularLocation>
        <location evidence="2">Membrane</location>
    </subcellularLocation>
</comment>
<dbReference type="Pfam" id="PF02518">
    <property type="entry name" value="HATPase_c"/>
    <property type="match status" value="1"/>
</dbReference>
<dbReference type="CDD" id="cd00082">
    <property type="entry name" value="HisKA"/>
    <property type="match status" value="1"/>
</dbReference>
<dbReference type="Proteomes" id="UP000298714">
    <property type="component" value="Chromosome"/>
</dbReference>
<dbReference type="SUPFAM" id="SSF55874">
    <property type="entry name" value="ATPase domain of HSP90 chaperone/DNA topoisomerase II/histidine kinase"/>
    <property type="match status" value="1"/>
</dbReference>
<keyword evidence="7" id="KW-0418">Kinase</keyword>
<proteinExistence type="predicted"/>
<dbReference type="EMBL" id="CP039704">
    <property type="protein sequence ID" value="QCI79197.1"/>
    <property type="molecule type" value="Genomic_DNA"/>
</dbReference>
<keyword evidence="5" id="KW-0808">Transferase</keyword>
<evidence type="ECO:0000256" key="12">
    <source>
        <dbReference type="SAM" id="Coils"/>
    </source>
</evidence>
<keyword evidence="4 11" id="KW-0597">Phosphoprotein</keyword>
<dbReference type="InterPro" id="IPR003594">
    <property type="entry name" value="HATPase_dom"/>
</dbReference>
<dbReference type="Pfam" id="PF00512">
    <property type="entry name" value="HisKA"/>
    <property type="match status" value="1"/>
</dbReference>
<dbReference type="SUPFAM" id="SSF52172">
    <property type="entry name" value="CheY-like"/>
    <property type="match status" value="1"/>
</dbReference>
<evidence type="ECO:0000259" key="13">
    <source>
        <dbReference type="PROSITE" id="PS50109"/>
    </source>
</evidence>
<keyword evidence="6" id="KW-0547">Nucleotide-binding</keyword>
<evidence type="ECO:0000259" key="14">
    <source>
        <dbReference type="PROSITE" id="PS50110"/>
    </source>
</evidence>
<evidence type="ECO:0000313" key="15">
    <source>
        <dbReference type="EMBL" id="QCI79197.1"/>
    </source>
</evidence>
<keyword evidence="12" id="KW-0175">Coiled coil</keyword>
<dbReference type="InterPro" id="IPR004358">
    <property type="entry name" value="Sig_transdc_His_kin-like_C"/>
</dbReference>
<dbReference type="GO" id="GO:0000155">
    <property type="term" value="F:phosphorelay sensor kinase activity"/>
    <property type="evidence" value="ECO:0007669"/>
    <property type="project" value="InterPro"/>
</dbReference>
<feature type="domain" description="Response regulatory" evidence="14">
    <location>
        <begin position="298"/>
        <end position="415"/>
    </location>
</feature>
<keyword evidence="8" id="KW-0067">ATP-binding</keyword>
<reference evidence="16" key="1">
    <citation type="submission" date="2019-04" db="EMBL/GenBank/DDBJ databases">
        <title>Complete genome sequence of Sphingomonas sp. W1-2-3.</title>
        <authorList>
            <person name="Im W.T."/>
        </authorList>
    </citation>
    <scope>NUCLEOTIDE SEQUENCE [LARGE SCALE GENOMIC DNA]</scope>
    <source>
        <strain evidence="16">W1-2-3</strain>
    </source>
</reference>
<dbReference type="Pfam" id="PF00072">
    <property type="entry name" value="Response_reg"/>
    <property type="match status" value="1"/>
</dbReference>
<dbReference type="PANTHER" id="PTHR43047:SF64">
    <property type="entry name" value="HISTIDINE KINASE CONTAINING CHEY-HOMOLOGOUS RECEIVER DOMAIN AND PAS DOMAIN-RELATED"/>
    <property type="match status" value="1"/>
</dbReference>
<dbReference type="SMART" id="SM00387">
    <property type="entry name" value="HATPase_c"/>
    <property type="match status" value="1"/>
</dbReference>
<evidence type="ECO:0000256" key="11">
    <source>
        <dbReference type="PROSITE-ProRule" id="PRU00169"/>
    </source>
</evidence>
<dbReference type="InterPro" id="IPR001789">
    <property type="entry name" value="Sig_transdc_resp-reg_receiver"/>
</dbReference>
<dbReference type="PROSITE" id="PS50109">
    <property type="entry name" value="HIS_KIN"/>
    <property type="match status" value="1"/>
</dbReference>
<dbReference type="InterPro" id="IPR011006">
    <property type="entry name" value="CheY-like_superfamily"/>
</dbReference>
<dbReference type="KEGG" id="hgn:E6W36_05425"/>
<dbReference type="InterPro" id="IPR005467">
    <property type="entry name" value="His_kinase_dom"/>
</dbReference>
<dbReference type="Gene3D" id="3.40.50.2300">
    <property type="match status" value="1"/>
</dbReference>
<evidence type="ECO:0000256" key="5">
    <source>
        <dbReference type="ARBA" id="ARBA00022679"/>
    </source>
</evidence>
<dbReference type="PANTHER" id="PTHR43047">
    <property type="entry name" value="TWO-COMPONENT HISTIDINE PROTEIN KINASE"/>
    <property type="match status" value="1"/>
</dbReference>
<comment type="catalytic activity">
    <reaction evidence="1">
        <text>ATP + protein L-histidine = ADP + protein N-phospho-L-histidine.</text>
        <dbReference type="EC" id="2.7.13.3"/>
    </reaction>
</comment>
<dbReference type="SMART" id="SM00388">
    <property type="entry name" value="HisKA"/>
    <property type="match status" value="1"/>
</dbReference>
<dbReference type="InterPro" id="IPR036097">
    <property type="entry name" value="HisK_dim/P_sf"/>
</dbReference>
<feature type="domain" description="Histidine kinase" evidence="13">
    <location>
        <begin position="56"/>
        <end position="276"/>
    </location>
</feature>
<dbReference type="PRINTS" id="PR00344">
    <property type="entry name" value="BCTRLSENSOR"/>
</dbReference>
<keyword evidence="10" id="KW-0472">Membrane</keyword>
<keyword evidence="16" id="KW-1185">Reference proteome</keyword>
<gene>
    <name evidence="15" type="ORF">E6W36_05425</name>
</gene>